<reference evidence="2" key="1">
    <citation type="journal article" date="2024" name="Antonie Van Leeuwenhoek">
        <title>Isoptericola haloaureus sp. nov., a dimorphic actinobacterium isolated from mangrove sediments of southeast India, implicating biosaline agricultural significance through nitrogen fixation and salt tolerance genes.</title>
        <authorList>
            <person name="Prathaban M."/>
            <person name="Prathiviraj R."/>
            <person name="Ravichandran M."/>
            <person name="Natarajan S.D."/>
            <person name="Sobanaa M."/>
            <person name="Hari Krishna Kumar S."/>
            <person name="Chandrasekar V."/>
            <person name="Selvin J."/>
        </authorList>
    </citation>
    <scope>NUCLEOTIDE SEQUENCE</scope>
    <source>
        <strain evidence="2">MP1014</strain>
    </source>
</reference>
<proteinExistence type="predicted"/>
<protein>
    <recommendedName>
        <fullName evidence="4">SPW repeat-containing protein</fullName>
    </recommendedName>
</protein>
<dbReference type="Proteomes" id="UP001310387">
    <property type="component" value="Unassembled WGS sequence"/>
</dbReference>
<keyword evidence="1" id="KW-1133">Transmembrane helix</keyword>
<keyword evidence="3" id="KW-1185">Reference proteome</keyword>
<reference evidence="2" key="2">
    <citation type="submission" date="2024-02" db="EMBL/GenBank/DDBJ databases">
        <authorList>
            <person name="Prathaban M."/>
            <person name="Mythili R."/>
            <person name="Sharmila Devi N."/>
            <person name="Sobanaa M."/>
            <person name="Prathiviraj R."/>
            <person name="Selvin J."/>
        </authorList>
    </citation>
    <scope>NUCLEOTIDE SEQUENCE</scope>
    <source>
        <strain evidence="2">MP1014</strain>
    </source>
</reference>
<sequence length="145" mass="15296">MTGTQTTARRPSAASRRVGYAVAVLVNGLLLVLIHGWPGWEAVPFLTPRTTEVLTAVDASIVVGIVANLVYLLADPPRLRALGDVVTTAVGLVAVVVVWRVFPFDFAGTFDWALVVRILLVVAMVGSAIGIVVGLVRLATGRGRP</sequence>
<evidence type="ECO:0008006" key="4">
    <source>
        <dbReference type="Google" id="ProtNLM"/>
    </source>
</evidence>
<gene>
    <name evidence="2" type="ORF">V5O49_16635</name>
</gene>
<feature type="transmembrane region" description="Helical" evidence="1">
    <location>
        <begin position="81"/>
        <end position="102"/>
    </location>
</feature>
<evidence type="ECO:0000313" key="2">
    <source>
        <dbReference type="EMBL" id="MEG3616755.1"/>
    </source>
</evidence>
<keyword evidence="1" id="KW-0472">Membrane</keyword>
<name>A0ABU7ZB30_9MICO</name>
<feature type="transmembrane region" description="Helical" evidence="1">
    <location>
        <begin position="18"/>
        <end position="38"/>
    </location>
</feature>
<feature type="transmembrane region" description="Helical" evidence="1">
    <location>
        <begin position="53"/>
        <end position="74"/>
    </location>
</feature>
<feature type="transmembrane region" description="Helical" evidence="1">
    <location>
        <begin position="114"/>
        <end position="136"/>
    </location>
</feature>
<keyword evidence="1" id="KW-0812">Transmembrane</keyword>
<evidence type="ECO:0000256" key="1">
    <source>
        <dbReference type="SAM" id="Phobius"/>
    </source>
</evidence>
<comment type="caution">
    <text evidence="2">The sequence shown here is derived from an EMBL/GenBank/DDBJ whole genome shotgun (WGS) entry which is preliminary data.</text>
</comment>
<organism evidence="2 3">
    <name type="scientific">Isoptericola haloaureus</name>
    <dbReference type="NCBI Taxonomy" id="1542902"/>
    <lineage>
        <taxon>Bacteria</taxon>
        <taxon>Bacillati</taxon>
        <taxon>Actinomycetota</taxon>
        <taxon>Actinomycetes</taxon>
        <taxon>Micrococcales</taxon>
        <taxon>Promicromonosporaceae</taxon>
        <taxon>Isoptericola</taxon>
    </lineage>
</organism>
<dbReference type="RefSeq" id="WP_332903197.1">
    <property type="nucleotide sequence ID" value="NZ_JBAGLP010000120.1"/>
</dbReference>
<dbReference type="EMBL" id="JBAGLP010000120">
    <property type="protein sequence ID" value="MEG3616755.1"/>
    <property type="molecule type" value="Genomic_DNA"/>
</dbReference>
<evidence type="ECO:0000313" key="3">
    <source>
        <dbReference type="Proteomes" id="UP001310387"/>
    </source>
</evidence>
<accession>A0ABU7ZB30</accession>